<sequence length="296" mass="34421">MWEGIRTAYTARYCKRLAWHACKEALPVRSRMIQKRIVECHVSVLWPLRRDLSPRICPCDEMKRIWFGSLLGHRVDALPGESVATFLDWVEHCVGTLDAKGMGMVWTMMWALWNRRNAWMLRRRRMEFEEVVDKAVAMSISDQWTPPPSPLVKANFHASVMDNVGTGMGTNFLQGECYEQPIAEAFCFRWVIEKSGELCFPEVMFETECKQLHSEWRKTDTMAGSYSFLESLVEECRMMTHGRETSLTFVCDTSNKVAQSISEFAFDYGDRVWIEEVIDEVSEFLENDFQGIVNLY</sequence>
<reference evidence="1 2" key="1">
    <citation type="submission" date="2024-01" db="EMBL/GenBank/DDBJ databases">
        <title>The genomes of 5 underutilized Papilionoideae crops provide insights into root nodulation and disease resistanc.</title>
        <authorList>
            <person name="Jiang F."/>
        </authorList>
    </citation>
    <scope>NUCLEOTIDE SEQUENCE [LARGE SCALE GENOMIC DNA]</scope>
    <source>
        <strain evidence="1">DUOXIRENSHENG_FW03</strain>
        <tissue evidence="1">Leaves</tissue>
    </source>
</reference>
<keyword evidence="2" id="KW-1185">Reference proteome</keyword>
<comment type="caution">
    <text evidence="1">The sequence shown here is derived from an EMBL/GenBank/DDBJ whole genome shotgun (WGS) entry which is preliminary data.</text>
</comment>
<protein>
    <submittedName>
        <fullName evidence="1">Uncharacterized protein</fullName>
    </submittedName>
</protein>
<evidence type="ECO:0000313" key="2">
    <source>
        <dbReference type="Proteomes" id="UP001386955"/>
    </source>
</evidence>
<accession>A0AAN9SW13</accession>
<organism evidence="1 2">
    <name type="scientific">Psophocarpus tetragonolobus</name>
    <name type="common">Winged bean</name>
    <name type="synonym">Dolichos tetragonolobus</name>
    <dbReference type="NCBI Taxonomy" id="3891"/>
    <lineage>
        <taxon>Eukaryota</taxon>
        <taxon>Viridiplantae</taxon>
        <taxon>Streptophyta</taxon>
        <taxon>Embryophyta</taxon>
        <taxon>Tracheophyta</taxon>
        <taxon>Spermatophyta</taxon>
        <taxon>Magnoliopsida</taxon>
        <taxon>eudicotyledons</taxon>
        <taxon>Gunneridae</taxon>
        <taxon>Pentapetalae</taxon>
        <taxon>rosids</taxon>
        <taxon>fabids</taxon>
        <taxon>Fabales</taxon>
        <taxon>Fabaceae</taxon>
        <taxon>Papilionoideae</taxon>
        <taxon>50 kb inversion clade</taxon>
        <taxon>NPAAA clade</taxon>
        <taxon>indigoferoid/millettioid clade</taxon>
        <taxon>Phaseoleae</taxon>
        <taxon>Psophocarpus</taxon>
    </lineage>
</organism>
<dbReference type="AlphaFoldDB" id="A0AAN9SW13"/>
<dbReference type="PANTHER" id="PTHR47074">
    <property type="entry name" value="BNAC02G40300D PROTEIN"/>
    <property type="match status" value="1"/>
</dbReference>
<proteinExistence type="predicted"/>
<dbReference type="EMBL" id="JAYMYS010000003">
    <property type="protein sequence ID" value="KAK7401203.1"/>
    <property type="molecule type" value="Genomic_DNA"/>
</dbReference>
<dbReference type="PANTHER" id="PTHR47074:SF48">
    <property type="entry name" value="POLYNUCLEOTIDYL TRANSFERASE, RIBONUCLEASE H-LIKE SUPERFAMILY PROTEIN"/>
    <property type="match status" value="1"/>
</dbReference>
<evidence type="ECO:0000313" key="1">
    <source>
        <dbReference type="EMBL" id="KAK7401203.1"/>
    </source>
</evidence>
<dbReference type="InterPro" id="IPR052929">
    <property type="entry name" value="RNase_H-like_EbsB-rel"/>
</dbReference>
<dbReference type="Proteomes" id="UP001386955">
    <property type="component" value="Unassembled WGS sequence"/>
</dbReference>
<name>A0AAN9SW13_PSOTE</name>
<gene>
    <name evidence="1" type="ORF">VNO78_12525</name>
</gene>